<reference evidence="1 2" key="1">
    <citation type="journal article" date="2016" name="Genome Announc.">
        <title>Complete Genome Sequence of Methylobacterium populi P-1M, Isolated from Pink-Pigmented Household Biofilm.</title>
        <authorList>
            <person name="Morohoshi T."/>
            <person name="Ikeda T."/>
        </authorList>
    </citation>
    <scope>NUCLEOTIDE SEQUENCE [LARGE SCALE GENOMIC DNA]</scope>
    <source>
        <strain evidence="1 2">P-1M</strain>
    </source>
</reference>
<name>A0A160PG05_9HYPH</name>
<sequence>MESACMVRAYARAGDKVNAEPALGLPTSGQVLSGKAAPFLRRCGGKARHRESCSLMKRAILGRVASGPSGAACVP</sequence>
<dbReference type="EMBL" id="AP014809">
    <property type="protein sequence ID" value="BAU90370.1"/>
    <property type="molecule type" value="Genomic_DNA"/>
</dbReference>
<organism evidence="1 2">
    <name type="scientific">Methylorubrum populi</name>
    <dbReference type="NCBI Taxonomy" id="223967"/>
    <lineage>
        <taxon>Bacteria</taxon>
        <taxon>Pseudomonadati</taxon>
        <taxon>Pseudomonadota</taxon>
        <taxon>Alphaproteobacteria</taxon>
        <taxon>Hyphomicrobiales</taxon>
        <taxon>Methylobacteriaceae</taxon>
        <taxon>Methylorubrum</taxon>
    </lineage>
</organism>
<protein>
    <submittedName>
        <fullName evidence="1">Uncharacterized protein</fullName>
    </submittedName>
</protein>
<accession>A0A160PG05</accession>
<evidence type="ECO:0000313" key="2">
    <source>
        <dbReference type="Proteomes" id="UP000218288"/>
    </source>
</evidence>
<proteinExistence type="predicted"/>
<evidence type="ECO:0000313" key="1">
    <source>
        <dbReference type="EMBL" id="BAU90370.1"/>
    </source>
</evidence>
<dbReference type="Proteomes" id="UP000218288">
    <property type="component" value="Chromosome"/>
</dbReference>
<gene>
    <name evidence="1" type="ORF">MPPM_1765</name>
</gene>
<dbReference type="AlphaFoldDB" id="A0A160PG05"/>